<dbReference type="EMBL" id="CM056741">
    <property type="protein sequence ID" value="KAJ8683710.1"/>
    <property type="molecule type" value="Genomic_DNA"/>
</dbReference>
<comment type="caution">
    <text evidence="1">The sequence shown here is derived from an EMBL/GenBank/DDBJ whole genome shotgun (WGS) entry which is preliminary data.</text>
</comment>
<organism evidence="1 2">
    <name type="scientific">Eretmocerus hayati</name>
    <dbReference type="NCBI Taxonomy" id="131215"/>
    <lineage>
        <taxon>Eukaryota</taxon>
        <taxon>Metazoa</taxon>
        <taxon>Ecdysozoa</taxon>
        <taxon>Arthropoda</taxon>
        <taxon>Hexapoda</taxon>
        <taxon>Insecta</taxon>
        <taxon>Pterygota</taxon>
        <taxon>Neoptera</taxon>
        <taxon>Endopterygota</taxon>
        <taxon>Hymenoptera</taxon>
        <taxon>Apocrita</taxon>
        <taxon>Proctotrupomorpha</taxon>
        <taxon>Chalcidoidea</taxon>
        <taxon>Aphelinidae</taxon>
        <taxon>Aphelininae</taxon>
        <taxon>Eretmocerus</taxon>
    </lineage>
</organism>
<reference evidence="1" key="1">
    <citation type="submission" date="2023-04" db="EMBL/GenBank/DDBJ databases">
        <title>A chromosome-level genome assembly of the parasitoid wasp Eretmocerus hayati.</title>
        <authorList>
            <person name="Zhong Y."/>
            <person name="Liu S."/>
            <person name="Liu Y."/>
        </authorList>
    </citation>
    <scope>NUCLEOTIDE SEQUENCE</scope>
    <source>
        <strain evidence="1">ZJU_SS_LIU_2023</strain>
    </source>
</reference>
<gene>
    <name evidence="1" type="ORF">QAD02_019502</name>
</gene>
<keyword evidence="2" id="KW-1185">Reference proteome</keyword>
<dbReference type="Proteomes" id="UP001239111">
    <property type="component" value="Chromosome 1"/>
</dbReference>
<accession>A0ACC2PJF2</accession>
<proteinExistence type="predicted"/>
<sequence length="384" mass="43689">MTTTTSSAEYCIEEMVQVNITRGIAAPEFCDGNSEQMAYSSSYYPCIQSDVVSGSPCAFLSTISYTHTITQNNPVLAYSAEQPPHVLERQEEDPYPCALSVQKSVVAGSLAPMRATTWHPQDFFNPPPNYPVRFPCLKNMIGREEIDERGFRSLYANQKVNDQVINGMAVIMARRALERGSALIVVGKPSIGLSNWVVRNRVDQSDFLFLPLNDAVAEHWFGWAIDFKAKKLIFLDSLGGKPNPVWIARLCSFIKSVKFTNTEVQWKEWTSITTSHDLPSQHPTAGNERRDNCGVHLCVWMILICTGYYYEYCEEEMNGVRRMIATILMSKEFPKEAMSNRPDRRLDFLDPRQFNRCRLEMKHAESQKDVEFMNALSLLSNFLS</sequence>
<evidence type="ECO:0000313" key="1">
    <source>
        <dbReference type="EMBL" id="KAJ8683710.1"/>
    </source>
</evidence>
<protein>
    <submittedName>
        <fullName evidence="1">Uncharacterized protein</fullName>
    </submittedName>
</protein>
<evidence type="ECO:0000313" key="2">
    <source>
        <dbReference type="Proteomes" id="UP001239111"/>
    </source>
</evidence>
<name>A0ACC2PJF2_9HYME</name>